<feature type="signal peptide" evidence="1">
    <location>
        <begin position="1"/>
        <end position="18"/>
    </location>
</feature>
<name>A0AAJ0C047_9PEZI</name>
<reference evidence="3" key="1">
    <citation type="submission" date="2023-06" db="EMBL/GenBank/DDBJ databases">
        <title>Genome-scale phylogeny and comparative genomics of the fungal order Sordariales.</title>
        <authorList>
            <consortium name="Lawrence Berkeley National Laboratory"/>
            <person name="Hensen N."/>
            <person name="Bonometti L."/>
            <person name="Westerberg I."/>
            <person name="Brannstrom I.O."/>
            <person name="Guillou S."/>
            <person name="Cros-Aarteil S."/>
            <person name="Calhoun S."/>
            <person name="Haridas S."/>
            <person name="Kuo A."/>
            <person name="Mondo S."/>
            <person name="Pangilinan J."/>
            <person name="Riley R."/>
            <person name="Labutti K."/>
            <person name="Andreopoulos B."/>
            <person name="Lipzen A."/>
            <person name="Chen C."/>
            <person name="Yanf M."/>
            <person name="Daum C."/>
            <person name="Ng V."/>
            <person name="Clum A."/>
            <person name="Steindorff A."/>
            <person name="Ohm R."/>
            <person name="Martin F."/>
            <person name="Silar P."/>
            <person name="Natvig D."/>
            <person name="Lalanne C."/>
            <person name="Gautier V."/>
            <person name="Ament-Velasquez S.L."/>
            <person name="Kruys A."/>
            <person name="Hutchinson M.I."/>
            <person name="Powell A.J."/>
            <person name="Barry K."/>
            <person name="Miller A.N."/>
            <person name="Grigoriev I.V."/>
            <person name="Debuchy R."/>
            <person name="Gladieux P."/>
            <person name="Thoren M.H."/>
            <person name="Johannesson H."/>
        </authorList>
    </citation>
    <scope>NUCLEOTIDE SEQUENCE</scope>
    <source>
        <strain evidence="3">8032-3</strain>
    </source>
</reference>
<accession>A0AAJ0C047</accession>
<evidence type="ECO:0000256" key="1">
    <source>
        <dbReference type="SAM" id="SignalP"/>
    </source>
</evidence>
<keyword evidence="1" id="KW-0732">Signal</keyword>
<dbReference type="Proteomes" id="UP001244011">
    <property type="component" value="Unassembled WGS sequence"/>
</dbReference>
<evidence type="ECO:0000259" key="2">
    <source>
        <dbReference type="Pfam" id="PF08881"/>
    </source>
</evidence>
<dbReference type="Pfam" id="PF08881">
    <property type="entry name" value="CVNH"/>
    <property type="match status" value="1"/>
</dbReference>
<dbReference type="Gene3D" id="2.30.60.10">
    <property type="entry name" value="Cyanovirin-N"/>
    <property type="match status" value="1"/>
</dbReference>
<dbReference type="InterPro" id="IPR011058">
    <property type="entry name" value="Cyanovirin-N"/>
</dbReference>
<evidence type="ECO:0000313" key="3">
    <source>
        <dbReference type="EMBL" id="KAK1767500.1"/>
    </source>
</evidence>
<organism evidence="3 4">
    <name type="scientific">Phialemonium atrogriseum</name>
    <dbReference type="NCBI Taxonomy" id="1093897"/>
    <lineage>
        <taxon>Eukaryota</taxon>
        <taxon>Fungi</taxon>
        <taxon>Dikarya</taxon>
        <taxon>Ascomycota</taxon>
        <taxon>Pezizomycotina</taxon>
        <taxon>Sordariomycetes</taxon>
        <taxon>Sordariomycetidae</taxon>
        <taxon>Cephalothecales</taxon>
        <taxon>Cephalothecaceae</taxon>
        <taxon>Phialemonium</taxon>
    </lineage>
</organism>
<dbReference type="RefSeq" id="XP_060283713.1">
    <property type="nucleotide sequence ID" value="XM_060433005.1"/>
</dbReference>
<comment type="caution">
    <text evidence="3">The sequence shown here is derived from an EMBL/GenBank/DDBJ whole genome shotgun (WGS) entry which is preliminary data.</text>
</comment>
<dbReference type="EMBL" id="MU839008">
    <property type="protein sequence ID" value="KAK1767500.1"/>
    <property type="molecule type" value="Genomic_DNA"/>
</dbReference>
<dbReference type="GeneID" id="85316192"/>
<dbReference type="SUPFAM" id="SSF51322">
    <property type="entry name" value="Cyanovirin-N"/>
    <property type="match status" value="1"/>
</dbReference>
<evidence type="ECO:0000313" key="4">
    <source>
        <dbReference type="Proteomes" id="UP001244011"/>
    </source>
</evidence>
<feature type="domain" description="Cyanovirin-N" evidence="2">
    <location>
        <begin position="42"/>
        <end position="121"/>
    </location>
</feature>
<gene>
    <name evidence="3" type="ORF">QBC33DRAFT_70400</name>
</gene>
<feature type="chain" id="PRO_5042612859" description="Cyanovirin-N domain-containing protein" evidence="1">
    <location>
        <begin position="19"/>
        <end position="141"/>
    </location>
</feature>
<dbReference type="InterPro" id="IPR036673">
    <property type="entry name" value="Cyanovirin-N_sf"/>
</dbReference>
<keyword evidence="4" id="KW-1185">Reference proteome</keyword>
<proteinExistence type="predicted"/>
<protein>
    <recommendedName>
        <fullName evidence="2">Cyanovirin-N domain-containing protein</fullName>
    </recommendedName>
</protein>
<dbReference type="AlphaFoldDB" id="A0AAJ0C047"/>
<sequence>MRITFLLALATSVVSVSALRGGYKDACWVSFLYDHGEMYGQFAATCWTDPGDINTYRGTTIDLNHCLVNRHGLLGWGPNGQAMKTCNCRSRAGKTKVIDCACRTGNGSETLFNSIDLNEGIYTTPDAHLACFDIVGHKSNY</sequence>